<proteinExistence type="predicted"/>
<name>A0A6J4V6X1_9BACT</name>
<feature type="non-terminal residue" evidence="2">
    <location>
        <position position="71"/>
    </location>
</feature>
<protein>
    <submittedName>
        <fullName evidence="2">Uncharacterized protein</fullName>
    </submittedName>
</protein>
<gene>
    <name evidence="2" type="ORF">AVDCRST_MAG19-2779</name>
</gene>
<evidence type="ECO:0000256" key="1">
    <source>
        <dbReference type="SAM" id="MobiDB-lite"/>
    </source>
</evidence>
<feature type="compositionally biased region" description="Basic and acidic residues" evidence="1">
    <location>
        <begin position="58"/>
        <end position="71"/>
    </location>
</feature>
<feature type="non-terminal residue" evidence="2">
    <location>
        <position position="1"/>
    </location>
</feature>
<dbReference type="EMBL" id="CADCWL010000139">
    <property type="protein sequence ID" value="CAA9571054.1"/>
    <property type="molecule type" value="Genomic_DNA"/>
</dbReference>
<feature type="region of interest" description="Disordered" evidence="1">
    <location>
        <begin position="1"/>
        <end position="71"/>
    </location>
</feature>
<organism evidence="2">
    <name type="scientific">uncultured Thermomicrobiales bacterium</name>
    <dbReference type="NCBI Taxonomy" id="1645740"/>
    <lineage>
        <taxon>Bacteria</taxon>
        <taxon>Pseudomonadati</taxon>
        <taxon>Thermomicrobiota</taxon>
        <taxon>Thermomicrobia</taxon>
        <taxon>Thermomicrobiales</taxon>
        <taxon>environmental samples</taxon>
    </lineage>
</organism>
<evidence type="ECO:0000313" key="2">
    <source>
        <dbReference type="EMBL" id="CAA9571054.1"/>
    </source>
</evidence>
<accession>A0A6J4V6X1</accession>
<sequence>WRRGSPTRARSFPSPGARPCAPFVGRDFPAGLALRAPGSPSKPPEPACRLSETVSRQDAPKFDGRRRCPRR</sequence>
<dbReference type="AlphaFoldDB" id="A0A6J4V6X1"/>
<reference evidence="2" key="1">
    <citation type="submission" date="2020-02" db="EMBL/GenBank/DDBJ databases">
        <authorList>
            <person name="Meier V. D."/>
        </authorList>
    </citation>
    <scope>NUCLEOTIDE SEQUENCE</scope>
    <source>
        <strain evidence="2">AVDCRST_MAG19</strain>
    </source>
</reference>